<evidence type="ECO:0000256" key="8">
    <source>
        <dbReference type="ARBA" id="ARBA00022840"/>
    </source>
</evidence>
<evidence type="ECO:0000256" key="5">
    <source>
        <dbReference type="ARBA" id="ARBA00012773"/>
    </source>
</evidence>
<dbReference type="Gene3D" id="3.40.50.300">
    <property type="entry name" value="P-loop containing nucleotide triphosphate hydrolases"/>
    <property type="match status" value="1"/>
</dbReference>
<evidence type="ECO:0000256" key="10">
    <source>
        <dbReference type="ARBA" id="ARBA00023014"/>
    </source>
</evidence>
<dbReference type="Pfam" id="PF00142">
    <property type="entry name" value="Fer4_NifH"/>
    <property type="match status" value="1"/>
</dbReference>
<evidence type="ECO:0000256" key="9">
    <source>
        <dbReference type="ARBA" id="ARBA00023004"/>
    </source>
</evidence>
<dbReference type="GO" id="GO:0051536">
    <property type="term" value="F:iron-sulfur cluster binding"/>
    <property type="evidence" value="ECO:0007669"/>
    <property type="project" value="UniProtKB-KW"/>
</dbReference>
<comment type="subunit">
    <text evidence="4">Homodimer.</text>
</comment>
<evidence type="ECO:0000256" key="7">
    <source>
        <dbReference type="ARBA" id="ARBA00022741"/>
    </source>
</evidence>
<feature type="non-terminal residue" evidence="12">
    <location>
        <position position="1"/>
    </location>
</feature>
<evidence type="ECO:0000313" key="12">
    <source>
        <dbReference type="EMBL" id="AEF33313.1"/>
    </source>
</evidence>
<dbReference type="PANTHER" id="PTHR42864:SF2">
    <property type="entry name" value="LIGHT-INDEPENDENT PROTOCHLOROPHYLLIDE REDUCTASE IRON-SULFUR ATP-BINDING PROTEIN"/>
    <property type="match status" value="1"/>
</dbReference>
<feature type="non-terminal residue" evidence="12">
    <location>
        <position position="139"/>
    </location>
</feature>
<evidence type="ECO:0000256" key="1">
    <source>
        <dbReference type="ARBA" id="ARBA00001966"/>
    </source>
</evidence>
<keyword evidence="10" id="KW-0411">Iron-sulfur</keyword>
<comment type="cofactor">
    <cofactor evidence="1">
        <name>[4Fe-4S] cluster</name>
        <dbReference type="ChEBI" id="CHEBI:49883"/>
    </cofactor>
</comment>
<gene>
    <name evidence="12" type="primary">nifH</name>
</gene>
<dbReference type="InterPro" id="IPR027417">
    <property type="entry name" value="P-loop_NTPase"/>
</dbReference>
<dbReference type="GO" id="GO:0046872">
    <property type="term" value="F:metal ion binding"/>
    <property type="evidence" value="ECO:0007669"/>
    <property type="project" value="UniProtKB-KW"/>
</dbReference>
<dbReference type="EC" id="1.18.6.1" evidence="5"/>
<evidence type="ECO:0000256" key="2">
    <source>
        <dbReference type="ARBA" id="ARBA00002234"/>
    </source>
</evidence>
<evidence type="ECO:0000256" key="6">
    <source>
        <dbReference type="ARBA" id="ARBA00022723"/>
    </source>
</evidence>
<comment type="similarity">
    <text evidence="3">Belongs to the NifH/BchL/ChlL family.</text>
</comment>
<dbReference type="PANTHER" id="PTHR42864">
    <property type="entry name" value="LIGHT-INDEPENDENT PROTOCHLOROPHYLLIDE REDUCTASE IRON-SULFUR ATP-BINDING PROTEIN"/>
    <property type="match status" value="1"/>
</dbReference>
<name>F6L700_9NOSO</name>
<reference evidence="12" key="1">
    <citation type="submission" date="2010-12" db="EMBL/GenBank/DDBJ databases">
        <title>Polyphasic Characterization of local cyanobacterial isolates of Eastern UP and Western Bihar.</title>
        <authorList>
            <person name="Kumari N."/>
            <person name="Rai L.C."/>
            <person name="Narayan O.P."/>
        </authorList>
    </citation>
    <scope>NUCLEOTIDE SEQUENCE</scope>
    <source>
        <strain evidence="12">LCRNK_16</strain>
    </source>
</reference>
<protein>
    <recommendedName>
        <fullName evidence="5">nitrogenase</fullName>
        <ecNumber evidence="5">1.18.6.1</ecNumber>
    </recommendedName>
</protein>
<dbReference type="GO" id="GO:0005524">
    <property type="term" value="F:ATP binding"/>
    <property type="evidence" value="ECO:0007669"/>
    <property type="project" value="UniProtKB-KW"/>
</dbReference>
<dbReference type="GO" id="GO:0016163">
    <property type="term" value="F:nitrogenase activity"/>
    <property type="evidence" value="ECO:0007669"/>
    <property type="project" value="UniProtKB-EC"/>
</dbReference>
<evidence type="ECO:0000256" key="4">
    <source>
        <dbReference type="ARBA" id="ARBA00011738"/>
    </source>
</evidence>
<dbReference type="AlphaFoldDB" id="F6L700"/>
<proteinExistence type="inferred from homology"/>
<keyword evidence="8" id="KW-0067">ATP-binding</keyword>
<dbReference type="InterPro" id="IPR030655">
    <property type="entry name" value="NifH/chlL_CS"/>
</dbReference>
<dbReference type="PROSITE" id="PS00746">
    <property type="entry name" value="NIFH_FRXC_1"/>
    <property type="match status" value="1"/>
</dbReference>
<sequence length="139" mass="15687">TPEFCQRCRTYGKEVGWNIFYFFIFLGADPKLTLPVCFCTVKLKPPYSTWLPNEAQWKIYNLKKVVLEGFRGIRCVESGGPKPGVGCAGRGIITAINFLEKTVLLVVYISYPTTCWVTLCAVVCKCPIREGKAQELHRS</sequence>
<keyword evidence="6" id="KW-0479">Metal-binding</keyword>
<comment type="catalytic activity">
    <reaction evidence="11">
        <text>N2 + 8 reduced [2Fe-2S]-[ferredoxin] + 16 ATP + 16 H2O = H2 + 8 oxidized [2Fe-2S]-[ferredoxin] + 2 NH4(+) + 16 ADP + 16 phosphate + 6 H(+)</text>
        <dbReference type="Rhea" id="RHEA:21448"/>
        <dbReference type="Rhea" id="RHEA-COMP:10000"/>
        <dbReference type="Rhea" id="RHEA-COMP:10001"/>
        <dbReference type="ChEBI" id="CHEBI:15377"/>
        <dbReference type="ChEBI" id="CHEBI:15378"/>
        <dbReference type="ChEBI" id="CHEBI:17997"/>
        <dbReference type="ChEBI" id="CHEBI:18276"/>
        <dbReference type="ChEBI" id="CHEBI:28938"/>
        <dbReference type="ChEBI" id="CHEBI:30616"/>
        <dbReference type="ChEBI" id="CHEBI:33737"/>
        <dbReference type="ChEBI" id="CHEBI:33738"/>
        <dbReference type="ChEBI" id="CHEBI:43474"/>
        <dbReference type="ChEBI" id="CHEBI:456216"/>
        <dbReference type="EC" id="1.18.6.1"/>
    </reaction>
</comment>
<dbReference type="InterPro" id="IPR000392">
    <property type="entry name" value="NifH/frxC"/>
</dbReference>
<keyword evidence="9" id="KW-0408">Iron</keyword>
<evidence type="ECO:0000256" key="3">
    <source>
        <dbReference type="ARBA" id="ARBA00005504"/>
    </source>
</evidence>
<dbReference type="EMBL" id="HQ836206">
    <property type="protein sequence ID" value="AEF33313.1"/>
    <property type="molecule type" value="Genomic_DNA"/>
</dbReference>
<comment type="function">
    <text evidence="2">The key enzymatic reactions in nitrogen fixation are catalyzed by the nitrogenase complex, which has 2 components: the iron protein and the molybdenum-iron protein.</text>
</comment>
<accession>F6L700</accession>
<organism evidence="12">
    <name type="scientific">Nostoc sp. LCRNK_16</name>
    <dbReference type="NCBI Taxonomy" id="1002853"/>
    <lineage>
        <taxon>Bacteria</taxon>
        <taxon>Bacillati</taxon>
        <taxon>Cyanobacteriota</taxon>
        <taxon>Cyanophyceae</taxon>
        <taxon>Nostocales</taxon>
        <taxon>Nostocaceae</taxon>
        <taxon>Nostoc</taxon>
    </lineage>
</organism>
<evidence type="ECO:0000256" key="11">
    <source>
        <dbReference type="ARBA" id="ARBA00047967"/>
    </source>
</evidence>
<keyword evidence="7" id="KW-0547">Nucleotide-binding</keyword>